<dbReference type="Proteomes" id="UP001601992">
    <property type="component" value="Unassembled WGS sequence"/>
</dbReference>
<evidence type="ECO:0000313" key="2">
    <source>
        <dbReference type="Proteomes" id="UP001601992"/>
    </source>
</evidence>
<accession>A0ABW6SE36</accession>
<keyword evidence="2" id="KW-1185">Reference proteome</keyword>
<organism evidence="1 2">
    <name type="scientific">Nocardia jiangxiensis</name>
    <dbReference type="NCBI Taxonomy" id="282685"/>
    <lineage>
        <taxon>Bacteria</taxon>
        <taxon>Bacillati</taxon>
        <taxon>Actinomycetota</taxon>
        <taxon>Actinomycetes</taxon>
        <taxon>Mycobacteriales</taxon>
        <taxon>Nocardiaceae</taxon>
        <taxon>Nocardia</taxon>
    </lineage>
</organism>
<evidence type="ECO:0008006" key="3">
    <source>
        <dbReference type="Google" id="ProtNLM"/>
    </source>
</evidence>
<name>A0ABW6SE36_9NOCA</name>
<evidence type="ECO:0000313" key="1">
    <source>
        <dbReference type="EMBL" id="MFF3574588.1"/>
    </source>
</evidence>
<sequence>MPGYIWQTSRHKPTAKSFWLLVAERSGEDYADTQPEHMCEHLARFWRSGPTWHGQESGS</sequence>
<dbReference type="RefSeq" id="WP_387406907.1">
    <property type="nucleotide sequence ID" value="NZ_JBIAQY010000028.1"/>
</dbReference>
<reference evidence="1 2" key="1">
    <citation type="submission" date="2024-10" db="EMBL/GenBank/DDBJ databases">
        <title>The Natural Products Discovery Center: Release of the First 8490 Sequenced Strains for Exploring Actinobacteria Biosynthetic Diversity.</title>
        <authorList>
            <person name="Kalkreuter E."/>
            <person name="Kautsar S.A."/>
            <person name="Yang D."/>
            <person name="Bader C.D."/>
            <person name="Teijaro C.N."/>
            <person name="Fluegel L."/>
            <person name="Davis C.M."/>
            <person name="Simpson J.R."/>
            <person name="Lauterbach L."/>
            <person name="Steele A.D."/>
            <person name="Gui C."/>
            <person name="Meng S."/>
            <person name="Li G."/>
            <person name="Viehrig K."/>
            <person name="Ye F."/>
            <person name="Su P."/>
            <person name="Kiefer A.F."/>
            <person name="Nichols A."/>
            <person name="Cepeda A.J."/>
            <person name="Yan W."/>
            <person name="Fan B."/>
            <person name="Jiang Y."/>
            <person name="Adhikari A."/>
            <person name="Zheng C.-J."/>
            <person name="Schuster L."/>
            <person name="Cowan T.M."/>
            <person name="Smanski M.J."/>
            <person name="Chevrette M.G."/>
            <person name="De Carvalho L.P.S."/>
            <person name="Shen B."/>
        </authorList>
    </citation>
    <scope>NUCLEOTIDE SEQUENCE [LARGE SCALE GENOMIC DNA]</scope>
    <source>
        <strain evidence="1 2">NPDC002593</strain>
    </source>
</reference>
<comment type="caution">
    <text evidence="1">The sequence shown here is derived from an EMBL/GenBank/DDBJ whole genome shotgun (WGS) entry which is preliminary data.</text>
</comment>
<gene>
    <name evidence="1" type="ORF">ACFYXQ_43250</name>
</gene>
<dbReference type="EMBL" id="JBIAQY010000028">
    <property type="protein sequence ID" value="MFF3574588.1"/>
    <property type="molecule type" value="Genomic_DNA"/>
</dbReference>
<protein>
    <recommendedName>
        <fullName evidence="3">Transposase</fullName>
    </recommendedName>
</protein>
<proteinExistence type="predicted"/>